<proteinExistence type="predicted"/>
<dbReference type="PROSITE" id="PS51257">
    <property type="entry name" value="PROKAR_LIPOPROTEIN"/>
    <property type="match status" value="1"/>
</dbReference>
<gene>
    <name evidence="1" type="ORF">AQS8620_02112</name>
</gene>
<name>A0A1Y5SY17_9RHOB</name>
<dbReference type="Proteomes" id="UP000193862">
    <property type="component" value="Unassembled WGS sequence"/>
</dbReference>
<dbReference type="AlphaFoldDB" id="A0A1Y5SY17"/>
<keyword evidence="2" id="KW-1185">Reference proteome</keyword>
<protein>
    <recommendedName>
        <fullName evidence="3">Lipoprotein</fullName>
    </recommendedName>
</protein>
<organism evidence="1 2">
    <name type="scientific">Aquimixticola soesokkakensis</name>
    <dbReference type="NCBI Taxonomy" id="1519096"/>
    <lineage>
        <taxon>Bacteria</taxon>
        <taxon>Pseudomonadati</taxon>
        <taxon>Pseudomonadota</taxon>
        <taxon>Alphaproteobacteria</taxon>
        <taxon>Rhodobacterales</taxon>
        <taxon>Paracoccaceae</taxon>
        <taxon>Aquimixticola</taxon>
    </lineage>
</organism>
<sequence length="67" mass="6414">MRNKIWIVGVVAALGLSACGDTFGEQAVLGAAVGAGSAAAVGGDVATGAVVGGAANIAYCRTYPSRC</sequence>
<accession>A0A1Y5SY17</accession>
<dbReference type="RefSeq" id="WP_085836829.1">
    <property type="nucleotide sequence ID" value="NZ_FWFS01000007.1"/>
</dbReference>
<evidence type="ECO:0008006" key="3">
    <source>
        <dbReference type="Google" id="ProtNLM"/>
    </source>
</evidence>
<dbReference type="EMBL" id="FWFS01000007">
    <property type="protein sequence ID" value="SLN49475.1"/>
    <property type="molecule type" value="Genomic_DNA"/>
</dbReference>
<reference evidence="1 2" key="1">
    <citation type="submission" date="2017-03" db="EMBL/GenBank/DDBJ databases">
        <authorList>
            <person name="Afonso C.L."/>
            <person name="Miller P.J."/>
            <person name="Scott M.A."/>
            <person name="Spackman E."/>
            <person name="Goraichik I."/>
            <person name="Dimitrov K.M."/>
            <person name="Suarez D.L."/>
            <person name="Swayne D.E."/>
        </authorList>
    </citation>
    <scope>NUCLEOTIDE SEQUENCE [LARGE SCALE GENOMIC DNA]</scope>
    <source>
        <strain evidence="1 2">CECT 8620</strain>
    </source>
</reference>
<evidence type="ECO:0000313" key="2">
    <source>
        <dbReference type="Proteomes" id="UP000193862"/>
    </source>
</evidence>
<evidence type="ECO:0000313" key="1">
    <source>
        <dbReference type="EMBL" id="SLN49475.1"/>
    </source>
</evidence>